<dbReference type="PRINTS" id="PR00081">
    <property type="entry name" value="GDHRDH"/>
</dbReference>
<dbReference type="PRINTS" id="PR00080">
    <property type="entry name" value="SDRFAMILY"/>
</dbReference>
<evidence type="ECO:0000313" key="6">
    <source>
        <dbReference type="EMBL" id="KAA9156781.1"/>
    </source>
</evidence>
<dbReference type="AlphaFoldDB" id="A0A5N0V1B6"/>
<dbReference type="Proteomes" id="UP000319769">
    <property type="component" value="Unassembled WGS sequence"/>
</dbReference>
<dbReference type="Pfam" id="PF13561">
    <property type="entry name" value="adh_short_C2"/>
    <property type="match status" value="1"/>
</dbReference>
<dbReference type="GO" id="GO:0008202">
    <property type="term" value="P:steroid metabolic process"/>
    <property type="evidence" value="ECO:0007669"/>
    <property type="project" value="UniProtKB-KW"/>
</dbReference>
<name>A0A5N0V1B6_9PSEU</name>
<dbReference type="GO" id="GO:0047936">
    <property type="term" value="F:glucose 1-dehydrogenase [NAD(P)+] activity"/>
    <property type="evidence" value="ECO:0007669"/>
    <property type="project" value="UniProtKB-EC"/>
</dbReference>
<comment type="caution">
    <text evidence="6">The sequence shown here is derived from an EMBL/GenBank/DDBJ whole genome shotgun (WGS) entry which is preliminary data.</text>
</comment>
<organism evidence="6 7">
    <name type="scientific">Amycolatopsis acidicola</name>
    <dbReference type="NCBI Taxonomy" id="2596893"/>
    <lineage>
        <taxon>Bacteria</taxon>
        <taxon>Bacillati</taxon>
        <taxon>Actinomycetota</taxon>
        <taxon>Actinomycetes</taxon>
        <taxon>Pseudonocardiales</taxon>
        <taxon>Pseudonocardiaceae</taxon>
        <taxon>Amycolatopsis</taxon>
    </lineage>
</organism>
<evidence type="ECO:0000256" key="3">
    <source>
        <dbReference type="ARBA" id="ARBA00023027"/>
    </source>
</evidence>
<dbReference type="PANTHER" id="PTHR43180">
    <property type="entry name" value="3-OXOACYL-(ACYL-CARRIER-PROTEIN) REDUCTASE (AFU_ORTHOLOGUE AFUA_6G11210)"/>
    <property type="match status" value="1"/>
</dbReference>
<gene>
    <name evidence="6" type="ORF">FPZ12_026800</name>
</gene>
<keyword evidence="2 6" id="KW-0560">Oxidoreductase</keyword>
<dbReference type="InterPro" id="IPR036291">
    <property type="entry name" value="NAD(P)-bd_dom_sf"/>
</dbReference>
<dbReference type="EMBL" id="VMNW02000046">
    <property type="protein sequence ID" value="KAA9156781.1"/>
    <property type="molecule type" value="Genomic_DNA"/>
</dbReference>
<dbReference type="PANTHER" id="PTHR43180:SF28">
    <property type="entry name" value="NAD(P)-BINDING ROSSMANN-FOLD SUPERFAMILY PROTEIN"/>
    <property type="match status" value="1"/>
</dbReference>
<sequence length="277" mass="28594">MSRLTGKVAVVTGGASGIGAGSCTRFVAEGARVVISDVDDERGETLAAELGEAAVFRHTDVTKEDEVAAAVQYAVDTWGSLDVMFNNAGRVGPWTFIEDTTEAEWDTAFAVLCRSAFFGIKHAAKVMREQGRGSIISTSSVGAIRSGYGPHPYSAAKAALLGLTRSVAVELAPHGVRVNALIPGGVATRIVGRGAGLDGAALDASVERMRAGIADMQPIPRAGEPADLAAAAVFLASDDSSYYTGQELVVDGGVTLGRAWPAATMKTAEKAAAKRRA</sequence>
<reference evidence="6" key="1">
    <citation type="submission" date="2019-09" db="EMBL/GenBank/DDBJ databases">
        <authorList>
            <person name="Teo W.F.A."/>
            <person name="Duangmal K."/>
        </authorList>
    </citation>
    <scope>NUCLEOTIDE SEQUENCE [LARGE SCALE GENOMIC DNA]</scope>
    <source>
        <strain evidence="6">K81G1</strain>
    </source>
</reference>
<evidence type="ECO:0000256" key="5">
    <source>
        <dbReference type="ARBA" id="ARBA00023221"/>
    </source>
</evidence>
<dbReference type="OrthoDB" id="286404at2"/>
<keyword evidence="3" id="KW-0520">NAD</keyword>
<dbReference type="NCBIfam" id="NF005559">
    <property type="entry name" value="PRK07231.1"/>
    <property type="match status" value="1"/>
</dbReference>
<evidence type="ECO:0000256" key="1">
    <source>
        <dbReference type="ARBA" id="ARBA00006484"/>
    </source>
</evidence>
<dbReference type="RefSeq" id="WP_144761644.1">
    <property type="nucleotide sequence ID" value="NZ_VMNW02000046.1"/>
</dbReference>
<keyword evidence="4" id="KW-0443">Lipid metabolism</keyword>
<comment type="similarity">
    <text evidence="1">Belongs to the short-chain dehydrogenases/reductases (SDR) family.</text>
</comment>
<dbReference type="Gene3D" id="3.40.50.720">
    <property type="entry name" value="NAD(P)-binding Rossmann-like Domain"/>
    <property type="match status" value="1"/>
</dbReference>
<keyword evidence="5" id="KW-0753">Steroid metabolism</keyword>
<keyword evidence="7" id="KW-1185">Reference proteome</keyword>
<accession>A0A5N0V1B6</accession>
<dbReference type="SUPFAM" id="SSF51735">
    <property type="entry name" value="NAD(P)-binding Rossmann-fold domains"/>
    <property type="match status" value="1"/>
</dbReference>
<dbReference type="PROSITE" id="PS51257">
    <property type="entry name" value="PROKAR_LIPOPROTEIN"/>
    <property type="match status" value="1"/>
</dbReference>
<evidence type="ECO:0000256" key="4">
    <source>
        <dbReference type="ARBA" id="ARBA00023098"/>
    </source>
</evidence>
<protein>
    <submittedName>
        <fullName evidence="6">Glucose 1-dehydrogenase</fullName>
        <ecNumber evidence="6">1.1.1.47</ecNumber>
    </submittedName>
</protein>
<dbReference type="EC" id="1.1.1.47" evidence="6"/>
<evidence type="ECO:0000313" key="7">
    <source>
        <dbReference type="Proteomes" id="UP000319769"/>
    </source>
</evidence>
<dbReference type="FunFam" id="3.40.50.720:FF:000084">
    <property type="entry name" value="Short-chain dehydrogenase reductase"/>
    <property type="match status" value="1"/>
</dbReference>
<proteinExistence type="inferred from homology"/>
<dbReference type="InterPro" id="IPR002347">
    <property type="entry name" value="SDR_fam"/>
</dbReference>
<evidence type="ECO:0000256" key="2">
    <source>
        <dbReference type="ARBA" id="ARBA00023002"/>
    </source>
</evidence>